<gene>
    <name evidence="5" type="ORF">GL50803_006664</name>
</gene>
<reference evidence="5 6" key="1">
    <citation type="journal article" date="2007" name="Science">
        <title>Genomic minimalism in the early diverging intestinal parasite Giardia lamblia.</title>
        <authorList>
            <person name="Morrison H.G."/>
            <person name="McArthur A.G."/>
            <person name="Gillin F.D."/>
            <person name="Aley S.B."/>
            <person name="Adam R.D."/>
            <person name="Olsen G.J."/>
            <person name="Best A.A."/>
            <person name="Cande W.Z."/>
            <person name="Chen F."/>
            <person name="Cipriano M.J."/>
            <person name="Davids B.J."/>
            <person name="Dawson S.C."/>
            <person name="Elmendorf H.G."/>
            <person name="Hehl A.B."/>
            <person name="Holder M.E."/>
            <person name="Huse S.M."/>
            <person name="Kim U.U."/>
            <person name="Lasek-Nesselquist E."/>
            <person name="Manning G."/>
            <person name="Nigam A."/>
            <person name="Nixon J.E."/>
            <person name="Palm D."/>
            <person name="Passamaneck N.E."/>
            <person name="Prabhu A."/>
            <person name="Reich C.I."/>
            <person name="Reiner D.S."/>
            <person name="Samuelson J."/>
            <person name="Svard S.G."/>
            <person name="Sogin M.L."/>
        </authorList>
    </citation>
    <scope>NUCLEOTIDE SEQUENCE [LARGE SCALE GENOMIC DNA]</scope>
    <source>
        <strain evidence="5 6">WB C6</strain>
    </source>
</reference>
<dbReference type="PANTHER" id="PTHR11040:SF44">
    <property type="entry name" value="PROTEIN ZNTC-RELATED"/>
    <property type="match status" value="1"/>
</dbReference>
<keyword evidence="2" id="KW-0812">Transmembrane</keyword>
<organism evidence="5 6">
    <name type="scientific">Giardia intestinalis (strain ATCC 50803 / WB clone C6)</name>
    <name type="common">Giardia lamblia</name>
    <dbReference type="NCBI Taxonomy" id="184922"/>
    <lineage>
        <taxon>Eukaryota</taxon>
        <taxon>Metamonada</taxon>
        <taxon>Diplomonadida</taxon>
        <taxon>Hexamitidae</taxon>
        <taxon>Giardiinae</taxon>
        <taxon>Giardia</taxon>
    </lineage>
</organism>
<dbReference type="KEGG" id="gla:GL50803_006664"/>
<dbReference type="GO" id="GO:0071577">
    <property type="term" value="P:zinc ion transmembrane transport"/>
    <property type="evidence" value="ECO:0000318"/>
    <property type="project" value="GO_Central"/>
</dbReference>
<evidence type="ECO:0000256" key="1">
    <source>
        <dbReference type="ARBA" id="ARBA00004141"/>
    </source>
</evidence>
<proteinExistence type="predicted"/>
<dbReference type="Proteomes" id="UP000001548">
    <property type="component" value="Unassembled WGS sequence"/>
</dbReference>
<protein>
    <submittedName>
        <fullName evidence="5">Zinc transporter protein</fullName>
    </submittedName>
</protein>
<dbReference type="Pfam" id="PF02535">
    <property type="entry name" value="Zip"/>
    <property type="match status" value="1"/>
</dbReference>
<sequence length="386" mass="40868">MASSTHSGNLLGVQLGGSLAILAVGVCGSFIPYMLVKCRSSDKALLYLNAGSAGILLGAAFIHMVPEATGKLDALLGGFPLSYFLFCIGLFLMIWLARIGGHPHPHVNPRIHPDCNVCMQPSILHNAQTQLYSGNDHGHEHKDTVSLQAHGASSAAAVATSASVVMSVGSTDALVDCSSCNCEIGQCKECDQSYFLKVDPACEQHVHCTGADRKLFKCKQLRSVLLLLLGLSVHSFTAGLSLGFTQTVDQAVGIFLAIILHKWCETCAQSLSGIRNGLSMKTNAAVTAALSLVTPVGAWIGILIQSTNGGATDSIIFDYISDALIMFVAGTFVQIIFEEILLNYVPAETVHGRDTACSMTLRVLTMLLGFAFMCCVSVIEGVVGEK</sequence>
<dbReference type="PANTHER" id="PTHR11040">
    <property type="entry name" value="ZINC/IRON TRANSPORTER"/>
    <property type="match status" value="1"/>
</dbReference>
<keyword evidence="3" id="KW-1133">Transmembrane helix</keyword>
<keyword evidence="6" id="KW-1185">Reference proteome</keyword>
<name>A8B8A0_GIAIC</name>
<dbReference type="VEuPathDB" id="GiardiaDB:GL50803_6664"/>
<comment type="subcellular location">
    <subcellularLocation>
        <location evidence="1">Membrane</location>
        <topology evidence="1">Multi-pass membrane protein</topology>
    </subcellularLocation>
</comment>
<dbReference type="GeneID" id="5701894"/>
<dbReference type="EMBL" id="AACB03000001">
    <property type="protein sequence ID" value="KAE8305319.1"/>
    <property type="molecule type" value="Genomic_DNA"/>
</dbReference>
<dbReference type="InterPro" id="IPR003689">
    <property type="entry name" value="ZIP"/>
</dbReference>
<evidence type="ECO:0000256" key="4">
    <source>
        <dbReference type="ARBA" id="ARBA00023136"/>
    </source>
</evidence>
<comment type="caution">
    <text evidence="5">The sequence shown here is derived from an EMBL/GenBank/DDBJ whole genome shotgun (WGS) entry which is preliminary data.</text>
</comment>
<dbReference type="FunCoup" id="A8B8A0">
    <property type="interactions" value="86"/>
</dbReference>
<evidence type="ECO:0000313" key="5">
    <source>
        <dbReference type="EMBL" id="KAE8305319.1"/>
    </source>
</evidence>
<dbReference type="GO" id="GO:0005886">
    <property type="term" value="C:plasma membrane"/>
    <property type="evidence" value="ECO:0000318"/>
    <property type="project" value="GO_Central"/>
</dbReference>
<evidence type="ECO:0000256" key="3">
    <source>
        <dbReference type="ARBA" id="ARBA00022989"/>
    </source>
</evidence>
<dbReference type="RefSeq" id="XP_001708976.1">
    <property type="nucleotide sequence ID" value="XM_001708924.1"/>
</dbReference>
<dbReference type="STRING" id="184922.A8B8A0"/>
<dbReference type="OMA" id="CEIGQCK"/>
<evidence type="ECO:0000256" key="2">
    <source>
        <dbReference type="ARBA" id="ARBA00022692"/>
    </source>
</evidence>
<accession>A8B8A0</accession>
<keyword evidence="4" id="KW-0472">Membrane</keyword>
<evidence type="ECO:0000313" key="6">
    <source>
        <dbReference type="Proteomes" id="UP000001548"/>
    </source>
</evidence>
<dbReference type="HOGENOM" id="CLU_716566_0_0_1"/>
<dbReference type="GO" id="GO:0005385">
    <property type="term" value="F:zinc ion transmembrane transporter activity"/>
    <property type="evidence" value="ECO:0000318"/>
    <property type="project" value="GO_Central"/>
</dbReference>
<dbReference type="AlphaFoldDB" id="A8B8A0"/>